<dbReference type="GO" id="GO:0005829">
    <property type="term" value="C:cytosol"/>
    <property type="evidence" value="ECO:0007669"/>
    <property type="project" value="TreeGrafter"/>
</dbReference>
<dbReference type="PANTHER" id="PTHR45527">
    <property type="entry name" value="NONRIBOSOMAL PEPTIDE SYNTHETASE"/>
    <property type="match status" value="1"/>
</dbReference>
<dbReference type="AlphaFoldDB" id="A0A7K3S197"/>
<organism evidence="2 3">
    <name type="scientific">Streptomyces parvus</name>
    <dbReference type="NCBI Taxonomy" id="66428"/>
    <lineage>
        <taxon>Bacteria</taxon>
        <taxon>Bacillati</taxon>
        <taxon>Actinomycetota</taxon>
        <taxon>Actinomycetes</taxon>
        <taxon>Kitasatosporales</taxon>
        <taxon>Streptomycetaceae</taxon>
        <taxon>Streptomyces</taxon>
    </lineage>
</organism>
<dbReference type="SUPFAM" id="SSF56801">
    <property type="entry name" value="Acetyl-CoA synthetase-like"/>
    <property type="match status" value="1"/>
</dbReference>
<dbReference type="GO" id="GO:0031177">
    <property type="term" value="F:phosphopantetheine binding"/>
    <property type="evidence" value="ECO:0007669"/>
    <property type="project" value="TreeGrafter"/>
</dbReference>
<name>A0A7K3S197_9ACTN</name>
<feature type="domain" description="AMP-binding enzyme C-terminal" evidence="1">
    <location>
        <begin position="8"/>
        <end position="84"/>
    </location>
</feature>
<dbReference type="GO" id="GO:0043041">
    <property type="term" value="P:amino acid activation for nonribosomal peptide biosynthetic process"/>
    <property type="evidence" value="ECO:0007669"/>
    <property type="project" value="TreeGrafter"/>
</dbReference>
<dbReference type="Pfam" id="PF13193">
    <property type="entry name" value="AMP-binding_C"/>
    <property type="match status" value="1"/>
</dbReference>
<dbReference type="InterPro" id="IPR045851">
    <property type="entry name" value="AMP-bd_C_sf"/>
</dbReference>
<feature type="non-terminal residue" evidence="2">
    <location>
        <position position="1"/>
    </location>
</feature>
<dbReference type="Gene3D" id="3.30.300.30">
    <property type="match status" value="1"/>
</dbReference>
<dbReference type="RefSeq" id="WP_164204511.1">
    <property type="nucleotide sequence ID" value="NZ_JAAGMP010000940.1"/>
</dbReference>
<dbReference type="InterPro" id="IPR025110">
    <property type="entry name" value="AMP-bd_C"/>
</dbReference>
<evidence type="ECO:0000259" key="1">
    <source>
        <dbReference type="Pfam" id="PF13193"/>
    </source>
</evidence>
<evidence type="ECO:0000313" key="3">
    <source>
        <dbReference type="Proteomes" id="UP000469670"/>
    </source>
</evidence>
<evidence type="ECO:0000313" key="2">
    <source>
        <dbReference type="EMBL" id="NEC20702.1"/>
    </source>
</evidence>
<accession>A0A7K3S197</accession>
<feature type="non-terminal residue" evidence="2">
    <location>
        <position position="85"/>
    </location>
</feature>
<sequence length="85" mass="9153">GFRIELGEIENAVLGHPDVGRAAVVVREDAPGDKRIVAYVVPVHAQSTPHHTLLRKYVAASLPEYMVPSAFVTLDALPLTPNGKL</sequence>
<proteinExistence type="predicted"/>
<dbReference type="EMBL" id="JAAGMP010000940">
    <property type="protein sequence ID" value="NEC20702.1"/>
    <property type="molecule type" value="Genomic_DNA"/>
</dbReference>
<dbReference type="GO" id="GO:0044550">
    <property type="term" value="P:secondary metabolite biosynthetic process"/>
    <property type="evidence" value="ECO:0007669"/>
    <property type="project" value="TreeGrafter"/>
</dbReference>
<reference evidence="2 3" key="1">
    <citation type="submission" date="2020-01" db="EMBL/GenBank/DDBJ databases">
        <title>Insect and environment-associated Actinomycetes.</title>
        <authorList>
            <person name="Currrie C."/>
            <person name="Chevrette M."/>
            <person name="Carlson C."/>
            <person name="Stubbendieck R."/>
            <person name="Wendt-Pienkowski E."/>
        </authorList>
    </citation>
    <scope>NUCLEOTIDE SEQUENCE [LARGE SCALE GENOMIC DNA]</scope>
    <source>
        <strain evidence="2 3">SID7590</strain>
    </source>
</reference>
<protein>
    <submittedName>
        <fullName evidence="2">Amino acid adenylation domain-containing protein</fullName>
    </submittedName>
</protein>
<comment type="caution">
    <text evidence="2">The sequence shown here is derived from an EMBL/GenBank/DDBJ whole genome shotgun (WGS) entry which is preliminary data.</text>
</comment>
<gene>
    <name evidence="2" type="ORF">G3I50_21025</name>
</gene>
<dbReference type="Proteomes" id="UP000469670">
    <property type="component" value="Unassembled WGS sequence"/>
</dbReference>
<dbReference type="PANTHER" id="PTHR45527:SF1">
    <property type="entry name" value="FATTY ACID SYNTHASE"/>
    <property type="match status" value="1"/>
</dbReference>